<evidence type="ECO:0000313" key="3">
    <source>
        <dbReference type="Proteomes" id="UP001287286"/>
    </source>
</evidence>
<dbReference type="EMBL" id="JAWRVI010000297">
    <property type="protein sequence ID" value="KAK4068652.1"/>
    <property type="molecule type" value="Genomic_DNA"/>
</dbReference>
<protein>
    <submittedName>
        <fullName evidence="2">Uncharacterized protein</fullName>
    </submittedName>
</protein>
<name>A0ABR0BD70_PURLI</name>
<evidence type="ECO:0000256" key="1">
    <source>
        <dbReference type="SAM" id="MobiDB-lite"/>
    </source>
</evidence>
<accession>A0ABR0BD70</accession>
<keyword evidence="3" id="KW-1185">Reference proteome</keyword>
<dbReference type="Proteomes" id="UP001287286">
    <property type="component" value="Unassembled WGS sequence"/>
</dbReference>
<gene>
    <name evidence="2" type="ORF">Purlil1_13756</name>
</gene>
<feature type="region of interest" description="Disordered" evidence="1">
    <location>
        <begin position="120"/>
        <end position="141"/>
    </location>
</feature>
<feature type="compositionally biased region" description="Polar residues" evidence="1">
    <location>
        <begin position="126"/>
        <end position="141"/>
    </location>
</feature>
<proteinExistence type="predicted"/>
<evidence type="ECO:0000313" key="2">
    <source>
        <dbReference type="EMBL" id="KAK4068652.1"/>
    </source>
</evidence>
<sequence>MRDTTVDSSAIVLCIDTDIKVTNNNNILCIKDTPADNAKEIAEAIVKAMRDYSAANMGLPMIDEEGRPRPVEVKVNAGVALEGSNNFLGCKETVNQYLEQKIAWLQSQRGHGASAEIATAGHWRQEGSNEYSATSTDNGLR</sequence>
<organism evidence="2 3">
    <name type="scientific">Purpureocillium lilacinum</name>
    <name type="common">Paecilomyces lilacinus</name>
    <dbReference type="NCBI Taxonomy" id="33203"/>
    <lineage>
        <taxon>Eukaryota</taxon>
        <taxon>Fungi</taxon>
        <taxon>Dikarya</taxon>
        <taxon>Ascomycota</taxon>
        <taxon>Pezizomycotina</taxon>
        <taxon>Sordariomycetes</taxon>
        <taxon>Hypocreomycetidae</taxon>
        <taxon>Hypocreales</taxon>
        <taxon>Ophiocordycipitaceae</taxon>
        <taxon>Purpureocillium</taxon>
    </lineage>
</organism>
<reference evidence="2 3" key="1">
    <citation type="journal article" date="2024" name="Microbiol. Resour. Announc.">
        <title>Genome annotations for the ascomycete fungi Trichoderma harzianum, Trichoderma aggressivum, and Purpureocillium lilacinum.</title>
        <authorList>
            <person name="Beijen E.P.W."/>
            <person name="Ohm R.A."/>
        </authorList>
    </citation>
    <scope>NUCLEOTIDE SEQUENCE [LARGE SCALE GENOMIC DNA]</scope>
    <source>
        <strain evidence="2 3">CBS 150709</strain>
    </source>
</reference>
<comment type="caution">
    <text evidence="2">The sequence shown here is derived from an EMBL/GenBank/DDBJ whole genome shotgun (WGS) entry which is preliminary data.</text>
</comment>